<dbReference type="Proteomes" id="UP000499080">
    <property type="component" value="Unassembled WGS sequence"/>
</dbReference>
<proteinExistence type="predicted"/>
<evidence type="ECO:0000313" key="2">
    <source>
        <dbReference type="Proteomes" id="UP000499080"/>
    </source>
</evidence>
<gene>
    <name evidence="1" type="ORF">AVEN_258698_1</name>
</gene>
<reference evidence="1 2" key="1">
    <citation type="journal article" date="2019" name="Sci. Rep.">
        <title>Orb-weaving spider Araneus ventricosus genome elucidates the spidroin gene catalogue.</title>
        <authorList>
            <person name="Kono N."/>
            <person name="Nakamura H."/>
            <person name="Ohtoshi R."/>
            <person name="Moran D.A.P."/>
            <person name="Shinohara A."/>
            <person name="Yoshida Y."/>
            <person name="Fujiwara M."/>
            <person name="Mori M."/>
            <person name="Tomita M."/>
            <person name="Arakawa K."/>
        </authorList>
    </citation>
    <scope>NUCLEOTIDE SEQUENCE [LARGE SCALE GENOMIC DNA]</scope>
</reference>
<dbReference type="AlphaFoldDB" id="A0A4Y2P818"/>
<name>A0A4Y2P818_ARAVE</name>
<evidence type="ECO:0000313" key="1">
    <source>
        <dbReference type="EMBL" id="GBN47183.1"/>
    </source>
</evidence>
<keyword evidence="2" id="KW-1185">Reference proteome</keyword>
<comment type="caution">
    <text evidence="1">The sequence shown here is derived from an EMBL/GenBank/DDBJ whole genome shotgun (WGS) entry which is preliminary data.</text>
</comment>
<sequence length="83" mass="10002">MLCNILIEAGIERCTDRADSWGTDEEFRSLFSDSTVYLEKITRIESPFRHRRHRETFDYWTRIRTKDRSDYLSNRQLAGQPED</sequence>
<organism evidence="1 2">
    <name type="scientific">Araneus ventricosus</name>
    <name type="common">Orbweaver spider</name>
    <name type="synonym">Epeira ventricosa</name>
    <dbReference type="NCBI Taxonomy" id="182803"/>
    <lineage>
        <taxon>Eukaryota</taxon>
        <taxon>Metazoa</taxon>
        <taxon>Ecdysozoa</taxon>
        <taxon>Arthropoda</taxon>
        <taxon>Chelicerata</taxon>
        <taxon>Arachnida</taxon>
        <taxon>Araneae</taxon>
        <taxon>Araneomorphae</taxon>
        <taxon>Entelegynae</taxon>
        <taxon>Araneoidea</taxon>
        <taxon>Araneidae</taxon>
        <taxon>Araneus</taxon>
    </lineage>
</organism>
<dbReference type="EMBL" id="BGPR01010632">
    <property type="protein sequence ID" value="GBN47183.1"/>
    <property type="molecule type" value="Genomic_DNA"/>
</dbReference>
<protein>
    <submittedName>
        <fullName evidence="1">Uncharacterized protein</fullName>
    </submittedName>
</protein>
<accession>A0A4Y2P818</accession>